<protein>
    <submittedName>
        <fullName evidence="4">Diguanylate cyclase (GGDEF) domain-containing protein</fullName>
    </submittedName>
</protein>
<dbReference type="InterPro" id="IPR029787">
    <property type="entry name" value="Nucleotide_cyclase"/>
</dbReference>
<feature type="domain" description="GGDEF" evidence="3">
    <location>
        <begin position="610"/>
        <end position="744"/>
    </location>
</feature>
<dbReference type="Pfam" id="PF00990">
    <property type="entry name" value="GGDEF"/>
    <property type="match status" value="1"/>
</dbReference>
<dbReference type="AlphaFoldDB" id="A0A1I0GHZ3"/>
<dbReference type="PROSITE" id="PS50883">
    <property type="entry name" value="EAL"/>
    <property type="match status" value="1"/>
</dbReference>
<keyword evidence="1" id="KW-0812">Transmembrane</keyword>
<feature type="transmembrane region" description="Helical" evidence="1">
    <location>
        <begin position="12"/>
        <end position="35"/>
    </location>
</feature>
<dbReference type="InterPro" id="IPR035919">
    <property type="entry name" value="EAL_sf"/>
</dbReference>
<dbReference type="InterPro" id="IPR000160">
    <property type="entry name" value="GGDEF_dom"/>
</dbReference>
<dbReference type="RefSeq" id="WP_074649898.1">
    <property type="nucleotide sequence ID" value="NZ_FOIL01000034.1"/>
</dbReference>
<reference evidence="4 5" key="1">
    <citation type="submission" date="2016-10" db="EMBL/GenBank/DDBJ databases">
        <authorList>
            <person name="de Groot N.N."/>
        </authorList>
    </citation>
    <scope>NUCLEOTIDE SEQUENCE [LARGE SCALE GENOMIC DNA]</scope>
    <source>
        <strain evidence="4 5">KH1P1</strain>
    </source>
</reference>
<dbReference type="NCBIfam" id="TIGR00254">
    <property type="entry name" value="GGDEF"/>
    <property type="match status" value="1"/>
</dbReference>
<evidence type="ECO:0000313" key="4">
    <source>
        <dbReference type="EMBL" id="SET70521.1"/>
    </source>
</evidence>
<dbReference type="Proteomes" id="UP000199820">
    <property type="component" value="Unassembled WGS sequence"/>
</dbReference>
<keyword evidence="1" id="KW-0472">Membrane</keyword>
<dbReference type="STRING" id="1526.SAMN02910262_01319"/>
<dbReference type="PROSITE" id="PS50887">
    <property type="entry name" value="GGDEF"/>
    <property type="match status" value="1"/>
</dbReference>
<evidence type="ECO:0000313" key="5">
    <source>
        <dbReference type="Proteomes" id="UP000199820"/>
    </source>
</evidence>
<name>A0A1I0GHZ3_9FIRM</name>
<feature type="domain" description="EAL" evidence="2">
    <location>
        <begin position="753"/>
        <end position="1003"/>
    </location>
</feature>
<sequence>MTKNHSKHDMPIFRRILIPLMTMLFIEAAILYAAFGISDLNRRVTQYAVDVVEGRLSARKNYIESMMQKNWMNISLEVEEINRLMRAKLLRREITLEELNRPGGRVNEFLTEAAEKLVGIMRASRVTGAYIILNTDDLDEIERNGTLLDKQGVYIRDQDPLSAPTERNNDFLLERAPAAVIRSTGISTDIGWSPCFQFETAKQPLSPFFYMPYQTAFRNKGKYDWQDLGFWGTATSLAGEDRPFITYSVPLILRDGTVYGVLGVDITLDYIRTLLPEKELTGDEGACYIIGLEPDHEEKEEAFAAFFGSGDFSWAASDRGIEDAIHSDLINQREPMPEKAFLHPDSREYFCRALPLEIYSSNVPYPNVNWVLGAVVQNDSISKYPNLVRMVFVIAAGSTILFGIAASVFISYHIQKPIAQLNGRIRTADPTGQICLPKTGIREIDVLSGEVERLSEDVIASGRRFSKIIQMSSEKLGGFQIDDEQKTLFITEGFFDVFGLKTPENLQSMSIMEFRSILSELSEHIVEQDSGINGEIYEITRDGKKCFIRMREAKENHMHYGFAKDVTQSLLRNRMIIFERDHDALTSLLNRRAFRRQITELLEAGDRKFGVGALLMMDLDNLKSVNDTYGHQYGDAYIRTAAKTIMACSSAKALSARISGDEFNVFYYGERREEIEAQISRLKEAFSRAEIEVGDGQRRQVRISAGIAWYPVEAVNYEMLMRYADSALYIAKRNRKGEFVTFDIENYQEEDDVRRKKDGLIKLLEDREFHFVFQPIFRVSTGTIYAYEALMRPDQPAFSSPAEVIETARMESKMNQIENVMVPESIEAFFRLADQGGCSPDVRLFYNSIADQTISREMVHYLSTNYHDKLHRLVMEITEEKAVSQEKWERKILALREMGMEVALDDYGAGYNSEKALLMISPKYIKVDIAIIKDNQNDPDKKAIMEYIVNYAHERGKMIIAEGVETREEAETCIRLGADLIQGFYLACPSETLVDTDPVAREEIRKITAQYRA</sequence>
<dbReference type="PANTHER" id="PTHR33121">
    <property type="entry name" value="CYCLIC DI-GMP PHOSPHODIESTERASE PDEF"/>
    <property type="match status" value="1"/>
</dbReference>
<dbReference type="GO" id="GO:0071111">
    <property type="term" value="F:cyclic-guanylate-specific phosphodiesterase activity"/>
    <property type="evidence" value="ECO:0007669"/>
    <property type="project" value="InterPro"/>
</dbReference>
<keyword evidence="1" id="KW-1133">Transmembrane helix</keyword>
<keyword evidence="5" id="KW-1185">Reference proteome</keyword>
<dbReference type="SUPFAM" id="SSF55073">
    <property type="entry name" value="Nucleotide cyclase"/>
    <property type="match status" value="1"/>
</dbReference>
<dbReference type="SUPFAM" id="SSF141868">
    <property type="entry name" value="EAL domain-like"/>
    <property type="match status" value="1"/>
</dbReference>
<dbReference type="InterPro" id="IPR001633">
    <property type="entry name" value="EAL_dom"/>
</dbReference>
<accession>A0A1I0GHZ3</accession>
<evidence type="ECO:0000259" key="2">
    <source>
        <dbReference type="PROSITE" id="PS50883"/>
    </source>
</evidence>
<dbReference type="SMART" id="SM00267">
    <property type="entry name" value="GGDEF"/>
    <property type="match status" value="1"/>
</dbReference>
<evidence type="ECO:0000259" key="3">
    <source>
        <dbReference type="PROSITE" id="PS50887"/>
    </source>
</evidence>
<dbReference type="Pfam" id="PF00563">
    <property type="entry name" value="EAL"/>
    <property type="match status" value="1"/>
</dbReference>
<dbReference type="CDD" id="cd01949">
    <property type="entry name" value="GGDEF"/>
    <property type="match status" value="1"/>
</dbReference>
<organism evidence="4 5">
    <name type="scientific">[Clostridium] aminophilum</name>
    <dbReference type="NCBI Taxonomy" id="1526"/>
    <lineage>
        <taxon>Bacteria</taxon>
        <taxon>Bacillati</taxon>
        <taxon>Bacillota</taxon>
        <taxon>Clostridia</taxon>
        <taxon>Lachnospirales</taxon>
        <taxon>Lachnospiraceae</taxon>
    </lineage>
</organism>
<dbReference type="InterPro" id="IPR050706">
    <property type="entry name" value="Cyclic-di-GMP_PDE-like"/>
</dbReference>
<gene>
    <name evidence="4" type="ORF">SAMN04487771_103415</name>
</gene>
<feature type="transmembrane region" description="Helical" evidence="1">
    <location>
        <begin position="390"/>
        <end position="414"/>
    </location>
</feature>
<dbReference type="EMBL" id="FOIL01000034">
    <property type="protein sequence ID" value="SET70521.1"/>
    <property type="molecule type" value="Genomic_DNA"/>
</dbReference>
<evidence type="ECO:0000256" key="1">
    <source>
        <dbReference type="SAM" id="Phobius"/>
    </source>
</evidence>
<dbReference type="Gene3D" id="3.20.20.450">
    <property type="entry name" value="EAL domain"/>
    <property type="match status" value="1"/>
</dbReference>
<dbReference type="CDD" id="cd01948">
    <property type="entry name" value="EAL"/>
    <property type="match status" value="1"/>
</dbReference>
<dbReference type="PANTHER" id="PTHR33121:SF71">
    <property type="entry name" value="OXYGEN SENSOR PROTEIN DOSP"/>
    <property type="match status" value="1"/>
</dbReference>
<dbReference type="InterPro" id="IPR043128">
    <property type="entry name" value="Rev_trsase/Diguanyl_cyclase"/>
</dbReference>
<dbReference type="OrthoDB" id="9813903at2"/>
<dbReference type="Gene3D" id="3.30.70.270">
    <property type="match status" value="1"/>
</dbReference>
<proteinExistence type="predicted"/>
<dbReference type="SMART" id="SM00052">
    <property type="entry name" value="EAL"/>
    <property type="match status" value="1"/>
</dbReference>